<dbReference type="Gene3D" id="3.40.50.150">
    <property type="entry name" value="Vaccinia Virus protein VP39"/>
    <property type="match status" value="1"/>
</dbReference>
<gene>
    <name evidence="8" type="primary">pglX</name>
    <name evidence="8" type="ORF">PXH66_17445</name>
</gene>
<feature type="domain" description="DUF7008" evidence="7">
    <location>
        <begin position="834"/>
        <end position="1239"/>
    </location>
</feature>
<evidence type="ECO:0000256" key="2">
    <source>
        <dbReference type="ARBA" id="ARBA00022603"/>
    </source>
</evidence>
<dbReference type="GO" id="GO:0006304">
    <property type="term" value="P:DNA modification"/>
    <property type="evidence" value="ECO:0007669"/>
    <property type="project" value="InterPro"/>
</dbReference>
<dbReference type="NCBIfam" id="NF033451">
    <property type="entry name" value="BREX_2_MTaseX"/>
    <property type="match status" value="1"/>
</dbReference>
<evidence type="ECO:0000256" key="3">
    <source>
        <dbReference type="ARBA" id="ARBA00022679"/>
    </source>
</evidence>
<sequence>MITSKPLLSALKAQVSALEDDLRTRCADDKAIDAPLRAQYDAAKARKRTAITYAAWRDEQLTQVAVAWVLACVFVRFLEDNELVEVPRLAGPGARLKRAEDEHELFFRQHPTSTEREYLETVFNDVGRLPGMVEFFDRRHNPLWLVAPSGDAAEALVTFWRRTDETTGALAFDFTDPVWNTRFLGDLYQDLSEAARKKYALLQTPDFIEEFILDRTLTPAIETFGYKEVRLIDPTCGSGHFLLGAFDRLFRLWQKHQPQENPRVLAQKALDGVYGVDLNPFAVAIARFRLLLVALKACGITRLKNAPAFSIHLAAGDSLLHGRRFDQFELQGAQQRTFDTEEMFKDELKHHYEVEDGEALHRILGQQYHAVVGNPPYITVKDRAVSALYRDRYPSCHGKYSLSVPFMERFFDLTVKGDGSPHQKTAGFVGQITGNAFMKREFGKKLIEDYLPRWDLTHVIDTAGAYIPGHGTPTVILVGKNQSPVSSTVRTVLGIAGEPVTPANPAQGLVWQAIVSQIDQPGSVSEWMSAGDSPRANFHRHPWSIGGGGAAELKELLERAKDHELGELTVSSGFGSIVGEDDAFIFPQRSQQAQRLSRKIRRMFVEGDTIRDWSINSDLECLFPYDDHINIVTDSEILNFLWSLRAVLEQRRDFSKRTYRECGRPFWEYHQIPVERNRATRRIAYAFVATHNEFVFDVGSKVFKQSAPIINLTTDASDALHRELVGLLNSSTACFWLKQVAHNKGSTVDQRGARQRTAAFEDFYEFTSTQMASFPIPAHQPTQLPTALVQTSTAMQEQAPAATLAVWSGPESGDLHARLASARETWTGQRRQLIAYQEELDWQIYHAYGLISDADNLLWPEDRLDELPPLELGERTFEIFMARQMARGTLNTTWFDRHAGAGSRAITEPPSHWPDDYTALYHRRHVAIQENPNLKLIEQPEYKRRWNTKPWDEQWTEAAREWMLARLEGYFHEGQRVCDLAGSFVPANHGFAAASGPHLVTLNQLADVVQSDATFLMVAECYLDRSGFSVPKLLRELVDTAVVPNLPIHRYKPSGLRKREDWESTWAAQRREDVVEATVREDNAGMLEPELKTLVRQTQLKQVGDIPVPPKYASKDFKKPAFWKLRGKLDVPKERWIVYAGAERDGDPSPVIAWAGWNHLQQAQALAEYYLDAKTNQGWEVSKLQLLLAGLIDLLPWLQQWHNAVDPDLGSGLGDYFRNFVEEECRTHNLTFDQVNTARFEVMAED</sequence>
<evidence type="ECO:0000259" key="7">
    <source>
        <dbReference type="Pfam" id="PF22654"/>
    </source>
</evidence>
<dbReference type="GO" id="GO:0009007">
    <property type="term" value="F:site-specific DNA-methyltransferase (adenine-specific) activity"/>
    <property type="evidence" value="ECO:0007669"/>
    <property type="project" value="UniProtKB-EC"/>
</dbReference>
<evidence type="ECO:0000256" key="4">
    <source>
        <dbReference type="ARBA" id="ARBA00022691"/>
    </source>
</evidence>
<dbReference type="SUPFAM" id="SSF53335">
    <property type="entry name" value="S-adenosyl-L-methionine-dependent methyltransferases"/>
    <property type="match status" value="1"/>
</dbReference>
<evidence type="ECO:0000259" key="6">
    <source>
        <dbReference type="Pfam" id="PF07669"/>
    </source>
</evidence>
<keyword evidence="2 8" id="KW-0489">Methyltransferase</keyword>
<dbReference type="InterPro" id="IPR002052">
    <property type="entry name" value="DNA_methylase_N6_adenine_CS"/>
</dbReference>
<dbReference type="PANTHER" id="PTHR33841:SF1">
    <property type="entry name" value="DNA METHYLTRANSFERASE A"/>
    <property type="match status" value="1"/>
</dbReference>
<evidence type="ECO:0000256" key="1">
    <source>
        <dbReference type="ARBA" id="ARBA00011900"/>
    </source>
</evidence>
<dbReference type="KEGG" id="slom:PXH66_17445"/>
<proteinExistence type="predicted"/>
<dbReference type="PRINTS" id="PR00507">
    <property type="entry name" value="N12N6MTFRASE"/>
</dbReference>
<dbReference type="REBASE" id="696363">
    <property type="entry name" value="ObaM01ORF17445P"/>
</dbReference>
<dbReference type="InterPro" id="IPR011639">
    <property type="entry name" value="MethylTrfase_TaqI-like_dom"/>
</dbReference>
<feature type="domain" description="Type II methyltransferase M.TaqI-like" evidence="6">
    <location>
        <begin position="273"/>
        <end position="448"/>
    </location>
</feature>
<dbReference type="EC" id="2.1.1.72" evidence="1"/>
<protein>
    <recommendedName>
        <fullName evidence="1">site-specific DNA-methyltransferase (adenine-specific)</fullName>
        <ecNumber evidence="1">2.1.1.72</ecNumber>
    </recommendedName>
</protein>
<comment type="catalytic activity">
    <reaction evidence="5">
        <text>a 2'-deoxyadenosine in DNA + S-adenosyl-L-methionine = an N(6)-methyl-2'-deoxyadenosine in DNA + S-adenosyl-L-homocysteine + H(+)</text>
        <dbReference type="Rhea" id="RHEA:15197"/>
        <dbReference type="Rhea" id="RHEA-COMP:12418"/>
        <dbReference type="Rhea" id="RHEA-COMP:12419"/>
        <dbReference type="ChEBI" id="CHEBI:15378"/>
        <dbReference type="ChEBI" id="CHEBI:57856"/>
        <dbReference type="ChEBI" id="CHEBI:59789"/>
        <dbReference type="ChEBI" id="CHEBI:90615"/>
        <dbReference type="ChEBI" id="CHEBI:90616"/>
        <dbReference type="EC" id="2.1.1.72"/>
    </reaction>
</comment>
<evidence type="ECO:0000313" key="9">
    <source>
        <dbReference type="Proteomes" id="UP001218638"/>
    </source>
</evidence>
<keyword evidence="4" id="KW-0949">S-adenosyl-L-methionine</keyword>
<accession>A0AAE9ZRX3</accession>
<evidence type="ECO:0000313" key="8">
    <source>
        <dbReference type="EMBL" id="WED64125.1"/>
    </source>
</evidence>
<dbReference type="Pfam" id="PF07669">
    <property type="entry name" value="Eco57I"/>
    <property type="match status" value="1"/>
</dbReference>
<dbReference type="InterPro" id="IPR054277">
    <property type="entry name" value="DUF7008"/>
</dbReference>
<keyword evidence="9" id="KW-1185">Reference proteome</keyword>
<name>A0AAE9ZRX3_9BACT</name>
<organism evidence="8 9">
    <name type="scientific">Synoicihabitans lomoniglobus</name>
    <dbReference type="NCBI Taxonomy" id="2909285"/>
    <lineage>
        <taxon>Bacteria</taxon>
        <taxon>Pseudomonadati</taxon>
        <taxon>Verrucomicrobiota</taxon>
        <taxon>Opitutia</taxon>
        <taxon>Opitutales</taxon>
        <taxon>Opitutaceae</taxon>
        <taxon>Synoicihabitans</taxon>
    </lineage>
</organism>
<keyword evidence="3 8" id="KW-0808">Transferase</keyword>
<dbReference type="AlphaFoldDB" id="A0AAE9ZRX3"/>
<dbReference type="PANTHER" id="PTHR33841">
    <property type="entry name" value="DNA METHYLTRANSFERASE YEEA-RELATED"/>
    <property type="match status" value="1"/>
</dbReference>
<dbReference type="Proteomes" id="UP001218638">
    <property type="component" value="Chromosome"/>
</dbReference>
<reference evidence="8" key="1">
    <citation type="submission" date="2023-03" db="EMBL/GenBank/DDBJ databases">
        <title>Lomoglobus Profundus gen. nov., sp. nov., a novel member of the phylum Verrucomicrobia, isolated from deep-marine sediment of South China Sea.</title>
        <authorList>
            <person name="Ahmad T."/>
            <person name="Ishaq S.E."/>
            <person name="Wang F."/>
        </authorList>
    </citation>
    <scope>NUCLEOTIDE SEQUENCE</scope>
    <source>
        <strain evidence="8">LMO-M01</strain>
    </source>
</reference>
<evidence type="ECO:0000256" key="5">
    <source>
        <dbReference type="ARBA" id="ARBA00047942"/>
    </source>
</evidence>
<dbReference type="EMBL" id="CP119075">
    <property type="protein sequence ID" value="WED64125.1"/>
    <property type="molecule type" value="Genomic_DNA"/>
</dbReference>
<dbReference type="RefSeq" id="WP_330928030.1">
    <property type="nucleotide sequence ID" value="NZ_CP119075.1"/>
</dbReference>
<dbReference type="PROSITE" id="PS00092">
    <property type="entry name" value="N6_MTASE"/>
    <property type="match status" value="1"/>
</dbReference>
<dbReference type="GO" id="GO:0003676">
    <property type="term" value="F:nucleic acid binding"/>
    <property type="evidence" value="ECO:0007669"/>
    <property type="project" value="InterPro"/>
</dbReference>
<dbReference type="Pfam" id="PF22654">
    <property type="entry name" value="DUF7008"/>
    <property type="match status" value="1"/>
</dbReference>
<dbReference type="InterPro" id="IPR050953">
    <property type="entry name" value="N4_N6_ade-DNA_methylase"/>
</dbReference>
<dbReference type="GO" id="GO:0032259">
    <property type="term" value="P:methylation"/>
    <property type="evidence" value="ECO:0007669"/>
    <property type="project" value="UniProtKB-KW"/>
</dbReference>
<dbReference type="InterPro" id="IPR029063">
    <property type="entry name" value="SAM-dependent_MTases_sf"/>
</dbReference>